<dbReference type="AlphaFoldDB" id="A0A7X1J2T9"/>
<name>A0A7X1J2T9_9ACTN</name>
<reference evidence="2 3" key="1">
    <citation type="submission" date="2020-08" db="EMBL/GenBank/DDBJ databases">
        <title>Streptomyces sp. PSKA01 genome sequencing and assembly.</title>
        <authorList>
            <person name="Mandal S."/>
            <person name="Maiti P.K."/>
            <person name="Das P."/>
        </authorList>
    </citation>
    <scope>NUCLEOTIDE SEQUENCE [LARGE SCALE GENOMIC DNA]</scope>
    <source>
        <strain evidence="2 3">PSKA01</strain>
    </source>
</reference>
<dbReference type="InterPro" id="IPR053789">
    <property type="entry name" value="TraA-like"/>
</dbReference>
<protein>
    <submittedName>
        <fullName evidence="2">Uncharacterized protein</fullName>
    </submittedName>
</protein>
<sequence length="189" mass="20689">MATNAARNLHTVPTSGTRKTSSTKARQQARQRKTANSTTKNRTTNKQRNIHIHVHKTGNQSGAGGGAAGNWSRSSPIGDAEFLSAGHVRAFAERGRKAMRQAAMDFSYAHEALRAVLREVPPPQGEHRGQMYMKANRVARSLKRAANAAQAASAHSARTWPAYLREYEPWINAMGGPKPQTPQRHNFGA</sequence>
<evidence type="ECO:0000313" key="3">
    <source>
        <dbReference type="Proteomes" id="UP000584670"/>
    </source>
</evidence>
<evidence type="ECO:0000256" key="1">
    <source>
        <dbReference type="SAM" id="MobiDB-lite"/>
    </source>
</evidence>
<feature type="compositionally biased region" description="Basic residues" evidence="1">
    <location>
        <begin position="43"/>
        <end position="56"/>
    </location>
</feature>
<feature type="region of interest" description="Disordered" evidence="1">
    <location>
        <begin position="1"/>
        <end position="72"/>
    </location>
</feature>
<gene>
    <name evidence="2" type="ORF">H4N64_16420</name>
</gene>
<feature type="compositionally biased region" description="Polar residues" evidence="1">
    <location>
        <begin position="1"/>
        <end position="26"/>
    </location>
</feature>
<organism evidence="2 3">
    <name type="scientific">Streptomyces cupreus</name>
    <dbReference type="NCBI Taxonomy" id="2759956"/>
    <lineage>
        <taxon>Bacteria</taxon>
        <taxon>Bacillati</taxon>
        <taxon>Actinomycetota</taxon>
        <taxon>Actinomycetes</taxon>
        <taxon>Kitasatosporales</taxon>
        <taxon>Streptomycetaceae</taxon>
        <taxon>Streptomyces</taxon>
    </lineage>
</organism>
<dbReference type="NCBIfam" id="NF041213">
    <property type="entry name" value="plasmid_TraA"/>
    <property type="match status" value="1"/>
</dbReference>
<evidence type="ECO:0000313" key="2">
    <source>
        <dbReference type="EMBL" id="MBC2903165.1"/>
    </source>
</evidence>
<comment type="caution">
    <text evidence="2">The sequence shown here is derived from an EMBL/GenBank/DDBJ whole genome shotgun (WGS) entry which is preliminary data.</text>
</comment>
<keyword evidence="3" id="KW-1185">Reference proteome</keyword>
<dbReference type="EMBL" id="JACMSF010000015">
    <property type="protein sequence ID" value="MBC2903165.1"/>
    <property type="molecule type" value="Genomic_DNA"/>
</dbReference>
<dbReference type="RefSeq" id="WP_186283053.1">
    <property type="nucleotide sequence ID" value="NZ_JACMSF010000015.1"/>
</dbReference>
<dbReference type="Proteomes" id="UP000584670">
    <property type="component" value="Unassembled WGS sequence"/>
</dbReference>
<proteinExistence type="predicted"/>
<accession>A0A7X1J2T9</accession>